<protein>
    <submittedName>
        <fullName evidence="3">Uncharacterized protein</fullName>
    </submittedName>
</protein>
<evidence type="ECO:0000313" key="2">
    <source>
        <dbReference type="EMBL" id="VFJ50376.1"/>
    </source>
</evidence>
<accession>A0A450VV64</accession>
<evidence type="ECO:0000313" key="3">
    <source>
        <dbReference type="EMBL" id="VFK08672.1"/>
    </source>
</evidence>
<reference evidence="3" key="1">
    <citation type="submission" date="2019-02" db="EMBL/GenBank/DDBJ databases">
        <authorList>
            <person name="Gruber-Vodicka R. H."/>
            <person name="Seah K. B. B."/>
        </authorList>
    </citation>
    <scope>NUCLEOTIDE SEQUENCE</scope>
    <source>
        <strain evidence="2">BECK_BZ163</strain>
        <strain evidence="3">BECK_BZ164</strain>
        <strain evidence="1">BECK_BZ165</strain>
    </source>
</reference>
<organism evidence="3">
    <name type="scientific">Candidatus Kentrum sp. FM</name>
    <dbReference type="NCBI Taxonomy" id="2126340"/>
    <lineage>
        <taxon>Bacteria</taxon>
        <taxon>Pseudomonadati</taxon>
        <taxon>Pseudomonadota</taxon>
        <taxon>Gammaproteobacteria</taxon>
        <taxon>Candidatus Kentrum</taxon>
    </lineage>
</organism>
<dbReference type="AlphaFoldDB" id="A0A450VV64"/>
<dbReference type="EMBL" id="CAADFL010000078">
    <property type="protein sequence ID" value="VFK08672.1"/>
    <property type="molecule type" value="Genomic_DNA"/>
</dbReference>
<sequence>MNAQIPTMAEVNRKAETLLIQQLGVAQGVTNSLRFFNQFDRGQFNGGISDYTAERHRWLDGLSLDDIMRGIEENRKG</sequence>
<dbReference type="EMBL" id="CAADEZ010000083">
    <property type="protein sequence ID" value="VFJ50376.1"/>
    <property type="molecule type" value="Genomic_DNA"/>
</dbReference>
<gene>
    <name evidence="2" type="ORF">BECKFM1743A_GA0114220_100835</name>
    <name evidence="3" type="ORF">BECKFM1743B_GA0114221_100786</name>
    <name evidence="1" type="ORF">BECKFM1743C_GA0114222_1001514</name>
</gene>
<evidence type="ECO:0000313" key="1">
    <source>
        <dbReference type="EMBL" id="VFJ44678.1"/>
    </source>
</evidence>
<proteinExistence type="predicted"/>
<name>A0A450VV64_9GAMM</name>
<dbReference type="EMBL" id="CAADFA010000015">
    <property type="protein sequence ID" value="VFJ44678.1"/>
    <property type="molecule type" value="Genomic_DNA"/>
</dbReference>